<dbReference type="GO" id="GO:0003676">
    <property type="term" value="F:nucleic acid binding"/>
    <property type="evidence" value="ECO:0007669"/>
    <property type="project" value="InterPro"/>
</dbReference>
<dbReference type="InterPro" id="IPR036397">
    <property type="entry name" value="RNaseH_sf"/>
</dbReference>
<evidence type="ECO:0000259" key="1">
    <source>
        <dbReference type="PROSITE" id="PS50994"/>
    </source>
</evidence>
<protein>
    <submittedName>
        <fullName evidence="2">Gag-Pol polyprotein</fullName>
    </submittedName>
</protein>
<reference evidence="2 3" key="1">
    <citation type="journal article" date="2020" name="Genome Biol. Evol.">
        <title>Comparative genomics of strictly vertically transmitted, feminizing microsporidia endosymbionts of amphipod crustaceans.</title>
        <authorList>
            <person name="Cormier A."/>
            <person name="Chebbi M.A."/>
            <person name="Giraud I."/>
            <person name="Wattier R."/>
            <person name="Teixeira M."/>
            <person name="Gilbert C."/>
            <person name="Rigaud T."/>
            <person name="Cordaux R."/>
        </authorList>
    </citation>
    <scope>NUCLEOTIDE SEQUENCE [LARGE SCALE GENOMIC DNA]</scope>
    <source>
        <strain evidence="2 3">Ou3-Ou53</strain>
    </source>
</reference>
<dbReference type="SUPFAM" id="SSF53098">
    <property type="entry name" value="Ribonuclease H-like"/>
    <property type="match status" value="1"/>
</dbReference>
<dbReference type="OrthoDB" id="10060729at2759"/>
<sequence>MVYVLALIENRICRKYGIPQVFLTDNVKEFKNRLCGEYAEKMGIMWKYGAPYNTKTTGLVESFDKTLVAKLRKITEFRRFDWARCLEQANRAKINIRIIEQLPLPRETSGSSNTDKNVSTLRFREEMFKRILFR</sequence>
<dbReference type="GO" id="GO:0005634">
    <property type="term" value="C:nucleus"/>
    <property type="evidence" value="ECO:0007669"/>
    <property type="project" value="UniProtKB-ARBA"/>
</dbReference>
<accession>A0A9P6KYQ4</accession>
<name>A0A9P6KYQ4_9MICR</name>
<proteinExistence type="predicted"/>
<dbReference type="PROSITE" id="PS50994">
    <property type="entry name" value="INTEGRASE"/>
    <property type="match status" value="1"/>
</dbReference>
<dbReference type="Proteomes" id="UP000740883">
    <property type="component" value="Unassembled WGS sequence"/>
</dbReference>
<evidence type="ECO:0000313" key="2">
    <source>
        <dbReference type="EMBL" id="KAF9762229.1"/>
    </source>
</evidence>
<keyword evidence="3" id="KW-1185">Reference proteome</keyword>
<gene>
    <name evidence="2" type="primary">gag-pol_0</name>
    <name evidence="2" type="ORF">NGRA_2155</name>
</gene>
<dbReference type="GO" id="GO:0015074">
    <property type="term" value="P:DNA integration"/>
    <property type="evidence" value="ECO:0007669"/>
    <property type="project" value="InterPro"/>
</dbReference>
<dbReference type="Gene3D" id="3.30.420.10">
    <property type="entry name" value="Ribonuclease H-like superfamily/Ribonuclease H"/>
    <property type="match status" value="1"/>
</dbReference>
<dbReference type="AlphaFoldDB" id="A0A9P6KYQ4"/>
<dbReference type="EMBL" id="SBJO01000198">
    <property type="protein sequence ID" value="KAF9762229.1"/>
    <property type="molecule type" value="Genomic_DNA"/>
</dbReference>
<comment type="caution">
    <text evidence="2">The sequence shown here is derived from an EMBL/GenBank/DDBJ whole genome shotgun (WGS) entry which is preliminary data.</text>
</comment>
<dbReference type="InterPro" id="IPR012337">
    <property type="entry name" value="RNaseH-like_sf"/>
</dbReference>
<dbReference type="InterPro" id="IPR001584">
    <property type="entry name" value="Integrase_cat-core"/>
</dbReference>
<feature type="domain" description="Integrase catalytic" evidence="1">
    <location>
        <begin position="1"/>
        <end position="123"/>
    </location>
</feature>
<evidence type="ECO:0000313" key="3">
    <source>
        <dbReference type="Proteomes" id="UP000740883"/>
    </source>
</evidence>
<organism evidence="2 3">
    <name type="scientific">Nosema granulosis</name>
    <dbReference type="NCBI Taxonomy" id="83296"/>
    <lineage>
        <taxon>Eukaryota</taxon>
        <taxon>Fungi</taxon>
        <taxon>Fungi incertae sedis</taxon>
        <taxon>Microsporidia</taxon>
        <taxon>Nosematidae</taxon>
        <taxon>Nosema</taxon>
    </lineage>
</organism>